<name>A0ABZ0PEP9_9PROT</name>
<keyword evidence="4" id="KW-0274">FAD</keyword>
<comment type="cofactor">
    <cofactor evidence="1">
        <name>FAD</name>
        <dbReference type="ChEBI" id="CHEBI:57692"/>
    </cofactor>
</comment>
<dbReference type="NCBIfam" id="TIGR00031">
    <property type="entry name" value="UDP-GALP_mutase"/>
    <property type="match status" value="1"/>
</dbReference>
<dbReference type="PANTHER" id="PTHR21197">
    <property type="entry name" value="UDP-GALACTOPYRANOSE MUTASE"/>
    <property type="match status" value="1"/>
</dbReference>
<keyword evidence="3" id="KW-0285">Flavoprotein</keyword>
<dbReference type="Pfam" id="PF03275">
    <property type="entry name" value="GLF"/>
    <property type="match status" value="1"/>
</dbReference>
<evidence type="ECO:0000256" key="4">
    <source>
        <dbReference type="ARBA" id="ARBA00022827"/>
    </source>
</evidence>
<dbReference type="SUPFAM" id="SSF51971">
    <property type="entry name" value="Nucleotide-binding domain"/>
    <property type="match status" value="1"/>
</dbReference>
<evidence type="ECO:0000259" key="6">
    <source>
        <dbReference type="Pfam" id="PF03275"/>
    </source>
</evidence>
<dbReference type="SUPFAM" id="SSF53756">
    <property type="entry name" value="UDP-Glycosyltransferase/glycogen phosphorylase"/>
    <property type="match status" value="1"/>
</dbReference>
<dbReference type="Proteomes" id="UP001305521">
    <property type="component" value="Chromosome"/>
</dbReference>
<evidence type="ECO:0000313" key="7">
    <source>
        <dbReference type="EMBL" id="WPB84114.1"/>
    </source>
</evidence>
<dbReference type="Gene3D" id="3.40.50.2000">
    <property type="entry name" value="Glycogen Phosphorylase B"/>
    <property type="match status" value="1"/>
</dbReference>
<dbReference type="EMBL" id="CP137852">
    <property type="protein sequence ID" value="WPB84114.1"/>
    <property type="molecule type" value="Genomic_DNA"/>
</dbReference>
<sequence>MAFDSTSLTKFPAPEATAPLICFSHLRWNSVFQRPQQIMARFARQRPTWFFEEPLAHERAMLSTTTCRKTGVHVVTPLLPDPGDSEALARLLDQLLVTTGRAAAWYYTPLARKFSDHVSWRSIAFDCMDELSAFRFASPELKALERELMRAADVVFAGGTSLYEARRDRHDNIHCLPSGVDLAHFMAARVPLEEPDDQARLSRPVLGYFGVIDERLDLDLVAGIARLKPEWQIVMIGPLAKLTPDELPKARNIHWLGPREYAELPAYLSHWNVALMPFALNEATRFISPTKAPEYLAGGKRVISTPITDVIHRFEGITAVTIARDAEGFVAAAVAAMREGDDSDFVAVDDLLATISWDGIHDRMAALLSAAEMRRMAAPVVHMRAASIADTLVVGAGFAGAVMAERLASAGQKVMVVDRRPHLGGNAYDEHDDAGLLVHRYGPHIFHTNSDDVLRYLSRFTAWRPYEHRVLSLTERGLVPMPINRTTLNRMFSLRLADEETTQAFLASLAEEVGEVISARDFVVASVGSRLYEALFRGYTVKQWGVDPSELDRSVTARVPTRTSADDRYFLDRHQCMPAAGYTRMFENMLDHPNIVFMPSTDHADVPRARFRHTVFTGPVDAYFNHRFGALPYRSLIFEHETRDVEFAQPVATINYPALDTPYTRCTEFKHLTGQSHRRTSLCRERSSAEGEPYYPVPNLANQALYKRYEALADQEPDMTFLGRLGTYRYLNMDQVVGQALAAARRLTEGSLARVRAAE</sequence>
<dbReference type="Pfam" id="PF13450">
    <property type="entry name" value="NAD_binding_8"/>
    <property type="match status" value="1"/>
</dbReference>
<dbReference type="PANTHER" id="PTHR21197:SF0">
    <property type="entry name" value="UDP-GALACTOPYRANOSE MUTASE"/>
    <property type="match status" value="1"/>
</dbReference>
<reference evidence="7 8" key="1">
    <citation type="submission" date="2023-11" db="EMBL/GenBank/DDBJ databases">
        <title>Arctic aerobic anoxygenic photoheterotroph Sediminicoccus rosea KRV36 adapts its photosynthesis to long days of polar summer.</title>
        <authorList>
            <person name="Tomasch J."/>
            <person name="Kopejtka K."/>
            <person name="Bily T."/>
            <person name="Gardiner A.T."/>
            <person name="Gardian Z."/>
            <person name="Shivaramu S."/>
            <person name="Koblizek M."/>
            <person name="Engelhardt F."/>
            <person name="Kaftan D."/>
        </authorList>
    </citation>
    <scope>NUCLEOTIDE SEQUENCE [LARGE SCALE GENOMIC DNA]</scope>
    <source>
        <strain evidence="7 8">R-30</strain>
    </source>
</reference>
<proteinExistence type="inferred from homology"/>
<evidence type="ECO:0000256" key="5">
    <source>
        <dbReference type="ARBA" id="ARBA00023235"/>
    </source>
</evidence>
<protein>
    <submittedName>
        <fullName evidence="7">UDP-galactopyranose mutase</fullName>
        <ecNumber evidence="7">5.4.99.9</ecNumber>
    </submittedName>
</protein>
<evidence type="ECO:0000256" key="2">
    <source>
        <dbReference type="ARBA" id="ARBA00009321"/>
    </source>
</evidence>
<organism evidence="7 8">
    <name type="scientific">Sediminicoccus rosea</name>
    <dbReference type="NCBI Taxonomy" id="1225128"/>
    <lineage>
        <taxon>Bacteria</taxon>
        <taxon>Pseudomonadati</taxon>
        <taxon>Pseudomonadota</taxon>
        <taxon>Alphaproteobacteria</taxon>
        <taxon>Acetobacterales</taxon>
        <taxon>Roseomonadaceae</taxon>
        <taxon>Sediminicoccus</taxon>
    </lineage>
</organism>
<evidence type="ECO:0000256" key="1">
    <source>
        <dbReference type="ARBA" id="ARBA00001974"/>
    </source>
</evidence>
<dbReference type="GO" id="GO:0008767">
    <property type="term" value="F:UDP-galactopyranose mutase activity"/>
    <property type="evidence" value="ECO:0007669"/>
    <property type="project" value="UniProtKB-EC"/>
</dbReference>
<dbReference type="InterPro" id="IPR015899">
    <property type="entry name" value="UDP-GalPyranose_mutase_C"/>
</dbReference>
<evidence type="ECO:0000313" key="8">
    <source>
        <dbReference type="Proteomes" id="UP001305521"/>
    </source>
</evidence>
<gene>
    <name evidence="7" type="primary">glf</name>
    <name evidence="7" type="ORF">R9Z33_18685</name>
</gene>
<keyword evidence="8" id="KW-1185">Reference proteome</keyword>
<evidence type="ECO:0000256" key="3">
    <source>
        <dbReference type="ARBA" id="ARBA00022630"/>
    </source>
</evidence>
<comment type="similarity">
    <text evidence="2">Belongs to the UDP-galactopyranose/dTDP-fucopyranose mutase family.</text>
</comment>
<dbReference type="Gene3D" id="3.40.50.720">
    <property type="entry name" value="NAD(P)-binding Rossmann-like Domain"/>
    <property type="match status" value="3"/>
</dbReference>
<accession>A0ABZ0PEP9</accession>
<dbReference type="EC" id="5.4.99.9" evidence="7"/>
<keyword evidence="5 7" id="KW-0413">Isomerase</keyword>
<dbReference type="RefSeq" id="WP_318648070.1">
    <property type="nucleotide sequence ID" value="NZ_CP137852.1"/>
</dbReference>
<feature type="domain" description="UDP-galactopyranose mutase C-terminal" evidence="6">
    <location>
        <begin position="534"/>
        <end position="730"/>
    </location>
</feature>
<dbReference type="InterPro" id="IPR004379">
    <property type="entry name" value="UDP-GALP_mutase"/>
</dbReference>
<dbReference type="SUPFAM" id="SSF54373">
    <property type="entry name" value="FAD-linked reductases, C-terminal domain"/>
    <property type="match status" value="1"/>
</dbReference>